<name>A0AA87Q1A5_RHIRH</name>
<evidence type="ECO:0000313" key="1">
    <source>
        <dbReference type="EMBL" id="GAJ91340.1"/>
    </source>
</evidence>
<gene>
    <name evidence="1" type="ORF">RRH01S_02_00070</name>
</gene>
<protein>
    <submittedName>
        <fullName evidence="1">Uncharacterized protein</fullName>
    </submittedName>
</protein>
<accession>A0AA87Q1A5</accession>
<dbReference type="EMBL" id="BAYX01000002">
    <property type="protein sequence ID" value="GAJ91340.1"/>
    <property type="molecule type" value="Genomic_DNA"/>
</dbReference>
<evidence type="ECO:0000313" key="2">
    <source>
        <dbReference type="Proteomes" id="UP000026941"/>
    </source>
</evidence>
<sequence length="78" mass="8656">MTQVVAAKRLDHYLGTWDVTRRIIDRLKAPLIIFEGQALLTPVQFGEHDDTTSDHATAQELLDLPARLRGRASTVSSA</sequence>
<proteinExistence type="predicted"/>
<organism evidence="1 2">
    <name type="scientific">Rhizobium rhizogenes NBRC 13257</name>
    <dbReference type="NCBI Taxonomy" id="1220581"/>
    <lineage>
        <taxon>Bacteria</taxon>
        <taxon>Pseudomonadati</taxon>
        <taxon>Pseudomonadota</taxon>
        <taxon>Alphaproteobacteria</taxon>
        <taxon>Hyphomicrobiales</taxon>
        <taxon>Rhizobiaceae</taxon>
        <taxon>Rhizobium/Agrobacterium group</taxon>
        <taxon>Rhizobium</taxon>
    </lineage>
</organism>
<comment type="caution">
    <text evidence="1">The sequence shown here is derived from an EMBL/GenBank/DDBJ whole genome shotgun (WGS) entry which is preliminary data.</text>
</comment>
<dbReference type="Proteomes" id="UP000026941">
    <property type="component" value="Unassembled WGS sequence"/>
</dbReference>
<dbReference type="AlphaFoldDB" id="A0AA87Q1A5"/>
<reference evidence="1 2" key="1">
    <citation type="submission" date="2014-05" db="EMBL/GenBank/DDBJ databases">
        <title>Whole genome shotgun sequence of Rhizobium rhizogenes NBRC 13257.</title>
        <authorList>
            <person name="Katano-Makiyama Y."/>
            <person name="Hosoyama A."/>
            <person name="Hashimoto M."/>
            <person name="Hosoyama Y."/>
            <person name="Noguchi M."/>
            <person name="Tsuchikane K."/>
            <person name="Kimura A."/>
            <person name="Ohji S."/>
            <person name="Ichikawa N."/>
            <person name="Yamazoe A."/>
            <person name="Fujita N."/>
        </authorList>
    </citation>
    <scope>NUCLEOTIDE SEQUENCE [LARGE SCALE GENOMIC DNA]</scope>
    <source>
        <strain evidence="1 2">NBRC 13257</strain>
    </source>
</reference>
<dbReference type="RefSeq" id="WP_042470080.1">
    <property type="nucleotide sequence ID" value="NZ_BAYX01000002.1"/>
</dbReference>